<keyword evidence="12" id="KW-1185">Reference proteome</keyword>
<dbReference type="PANTHER" id="PTHR18896">
    <property type="entry name" value="PHOSPHOLIPASE D"/>
    <property type="match status" value="1"/>
</dbReference>
<evidence type="ECO:0000259" key="10">
    <source>
        <dbReference type="PROSITE" id="PS50035"/>
    </source>
</evidence>
<dbReference type="EMBL" id="BSOY01000047">
    <property type="protein sequence ID" value="GLS02007.1"/>
    <property type="molecule type" value="Genomic_DNA"/>
</dbReference>
<evidence type="ECO:0000256" key="6">
    <source>
        <dbReference type="ARBA" id="ARBA00022737"/>
    </source>
</evidence>
<evidence type="ECO:0000256" key="8">
    <source>
        <dbReference type="ARBA" id="ARBA00023098"/>
    </source>
</evidence>
<evidence type="ECO:0000313" key="11">
    <source>
        <dbReference type="EMBL" id="GLS02007.1"/>
    </source>
</evidence>
<evidence type="ECO:0000256" key="1">
    <source>
        <dbReference type="ARBA" id="ARBA00000798"/>
    </source>
</evidence>
<dbReference type="SUPFAM" id="SSF56024">
    <property type="entry name" value="Phospholipase D/nuclease"/>
    <property type="match status" value="2"/>
</dbReference>
<dbReference type="CDD" id="cd09143">
    <property type="entry name" value="PLDc_vPLD1_2_like_bac_2"/>
    <property type="match status" value="1"/>
</dbReference>
<gene>
    <name evidence="11" type="ORF">GCM10007859_20270</name>
</gene>
<dbReference type="Gene3D" id="3.30.870.10">
    <property type="entry name" value="Endonuclease Chain A"/>
    <property type="match status" value="2"/>
</dbReference>
<comment type="subcellular location">
    <subcellularLocation>
        <location evidence="3">Secreted</location>
    </subcellularLocation>
</comment>
<dbReference type="InterPro" id="IPR001736">
    <property type="entry name" value="PLipase_D/transphosphatidylase"/>
</dbReference>
<evidence type="ECO:0000256" key="3">
    <source>
        <dbReference type="ARBA" id="ARBA00004613"/>
    </source>
</evidence>
<comment type="caution">
    <text evidence="11">The sequence shown here is derived from an EMBL/GenBank/DDBJ whole genome shotgun (WGS) entry which is preliminary data.</text>
</comment>
<dbReference type="Proteomes" id="UP001156921">
    <property type="component" value="Unassembled WGS sequence"/>
</dbReference>
<evidence type="ECO:0000256" key="4">
    <source>
        <dbReference type="ARBA" id="ARBA00018392"/>
    </source>
</evidence>
<feature type="domain" description="PLD phosphodiesterase" evidence="10">
    <location>
        <begin position="103"/>
        <end position="130"/>
    </location>
</feature>
<evidence type="ECO:0000256" key="9">
    <source>
        <dbReference type="ARBA" id="ARBA00029594"/>
    </source>
</evidence>
<protein>
    <recommendedName>
        <fullName evidence="4">Phospholipase D</fullName>
    </recommendedName>
    <alternativeName>
        <fullName evidence="9">Choline phosphatase</fullName>
    </alternativeName>
</protein>
<sequence>MADYVLAARDAMSGARRSIHLLNWAFDPDTLFEPQPGCTGPDSDRFGAFLKELACARPELDVRVLCWKSPLPIAATQDFFPFKARKCFAGSPVKFVLDGALPTGAAHHQKAIVIDDVVAFCGGADIGPDRWDTPDHLDDHPCRRKTPRDTKCFDSRHEVMTVVDGEPARALGQLFRDRWLRATREALPEPEAESLPAPPWPSFVKPDFRRATVGLSRSVATWKKVAQVRESEALYLASFAAAKRCIYLENQYFTSPIMAEALAARLGEPRGPEVVLVSTQHSPSYFDQMTMDRTRSVFLKRLKDADKYGRFHAYSPTTSLGKTIIVHAKMAIIDDVLLRVGSSNLNNRSFGFDTECDLSIEASRGAGGAPERARITDLRTRIIAHWFGCDDTVVAAAIARTGKVGKAIEALRLAGYCRLRPLEPTPIGPMATFIATFHIGDPITARDAWLPWTRRARLKEALAAAARRVQRAGLPTPPRRLSKKSI</sequence>
<comment type="function">
    <text evidence="2">Could be a virulence factor.</text>
</comment>
<proteinExistence type="predicted"/>
<comment type="catalytic activity">
    <reaction evidence="1">
        <text>a 1,2-diacyl-sn-glycero-3-phosphocholine + H2O = a 1,2-diacyl-sn-glycero-3-phosphate + choline + H(+)</text>
        <dbReference type="Rhea" id="RHEA:14445"/>
        <dbReference type="ChEBI" id="CHEBI:15354"/>
        <dbReference type="ChEBI" id="CHEBI:15377"/>
        <dbReference type="ChEBI" id="CHEBI:15378"/>
        <dbReference type="ChEBI" id="CHEBI:57643"/>
        <dbReference type="ChEBI" id="CHEBI:58608"/>
        <dbReference type="EC" id="3.1.4.4"/>
    </reaction>
</comment>
<keyword evidence="5" id="KW-0964">Secreted</keyword>
<accession>A0ABQ6BKM7</accession>
<feature type="domain" description="PLD phosphodiesterase" evidence="10">
    <location>
        <begin position="322"/>
        <end position="349"/>
    </location>
</feature>
<dbReference type="InterPro" id="IPR025202">
    <property type="entry name" value="PLD-like_dom"/>
</dbReference>
<evidence type="ECO:0000256" key="7">
    <source>
        <dbReference type="ARBA" id="ARBA00022801"/>
    </source>
</evidence>
<dbReference type="PANTHER" id="PTHR18896:SF76">
    <property type="entry name" value="PHOSPHOLIPASE"/>
    <property type="match status" value="1"/>
</dbReference>
<dbReference type="PROSITE" id="PS50035">
    <property type="entry name" value="PLD"/>
    <property type="match status" value="2"/>
</dbReference>
<evidence type="ECO:0000313" key="12">
    <source>
        <dbReference type="Proteomes" id="UP001156921"/>
    </source>
</evidence>
<name>A0ABQ6BKM7_9CAUL</name>
<evidence type="ECO:0000256" key="5">
    <source>
        <dbReference type="ARBA" id="ARBA00022525"/>
    </source>
</evidence>
<dbReference type="InterPro" id="IPR015679">
    <property type="entry name" value="PLipase_D_fam"/>
</dbReference>
<reference evidence="12" key="1">
    <citation type="journal article" date="2019" name="Int. J. Syst. Evol. Microbiol.">
        <title>The Global Catalogue of Microorganisms (GCM) 10K type strain sequencing project: providing services to taxonomists for standard genome sequencing and annotation.</title>
        <authorList>
            <consortium name="The Broad Institute Genomics Platform"/>
            <consortium name="The Broad Institute Genome Sequencing Center for Infectious Disease"/>
            <person name="Wu L."/>
            <person name="Ma J."/>
        </authorList>
    </citation>
    <scope>NUCLEOTIDE SEQUENCE [LARGE SCALE GENOMIC DNA]</scope>
    <source>
        <strain evidence="12">NBRC 110107</strain>
    </source>
</reference>
<keyword evidence="6" id="KW-0677">Repeat</keyword>
<organism evidence="11 12">
    <name type="scientific">Brevundimonas denitrificans</name>
    <dbReference type="NCBI Taxonomy" id="1443434"/>
    <lineage>
        <taxon>Bacteria</taxon>
        <taxon>Pseudomonadati</taxon>
        <taxon>Pseudomonadota</taxon>
        <taxon>Alphaproteobacteria</taxon>
        <taxon>Caulobacterales</taxon>
        <taxon>Caulobacteraceae</taxon>
        <taxon>Brevundimonas</taxon>
    </lineage>
</organism>
<keyword evidence="7" id="KW-0378">Hydrolase</keyword>
<evidence type="ECO:0000256" key="2">
    <source>
        <dbReference type="ARBA" id="ARBA00003145"/>
    </source>
</evidence>
<dbReference type="SMART" id="SM00155">
    <property type="entry name" value="PLDc"/>
    <property type="match status" value="2"/>
</dbReference>
<dbReference type="Pfam" id="PF13091">
    <property type="entry name" value="PLDc_2"/>
    <property type="match status" value="1"/>
</dbReference>
<keyword evidence="8" id="KW-0443">Lipid metabolism</keyword>
<dbReference type="CDD" id="cd09140">
    <property type="entry name" value="PLDc_vPLD1_2_like_bac_1"/>
    <property type="match status" value="1"/>
</dbReference>